<feature type="region of interest" description="Disordered" evidence="1">
    <location>
        <begin position="81"/>
        <end position="103"/>
    </location>
</feature>
<dbReference type="EMBL" id="SPHZ02000006">
    <property type="protein sequence ID" value="KAF0912018.1"/>
    <property type="molecule type" value="Genomic_DNA"/>
</dbReference>
<evidence type="ECO:0000313" key="3">
    <source>
        <dbReference type="Proteomes" id="UP000479710"/>
    </source>
</evidence>
<feature type="compositionally biased region" description="Basic and acidic residues" evidence="1">
    <location>
        <begin position="29"/>
        <end position="38"/>
    </location>
</feature>
<organism evidence="2 3">
    <name type="scientific">Oryza meyeriana var. granulata</name>
    <dbReference type="NCBI Taxonomy" id="110450"/>
    <lineage>
        <taxon>Eukaryota</taxon>
        <taxon>Viridiplantae</taxon>
        <taxon>Streptophyta</taxon>
        <taxon>Embryophyta</taxon>
        <taxon>Tracheophyta</taxon>
        <taxon>Spermatophyta</taxon>
        <taxon>Magnoliopsida</taxon>
        <taxon>Liliopsida</taxon>
        <taxon>Poales</taxon>
        <taxon>Poaceae</taxon>
        <taxon>BOP clade</taxon>
        <taxon>Oryzoideae</taxon>
        <taxon>Oryzeae</taxon>
        <taxon>Oryzinae</taxon>
        <taxon>Oryza</taxon>
        <taxon>Oryza meyeriana</taxon>
    </lineage>
</organism>
<keyword evidence="3" id="KW-1185">Reference proteome</keyword>
<protein>
    <submittedName>
        <fullName evidence="2">Uncharacterized protein</fullName>
    </submittedName>
</protein>
<name>A0A6G1DHF0_9ORYZ</name>
<reference evidence="2 3" key="1">
    <citation type="submission" date="2019-11" db="EMBL/GenBank/DDBJ databases">
        <title>Whole genome sequence of Oryza granulata.</title>
        <authorList>
            <person name="Li W."/>
        </authorList>
    </citation>
    <scope>NUCLEOTIDE SEQUENCE [LARGE SCALE GENOMIC DNA]</scope>
    <source>
        <strain evidence="3">cv. Menghai</strain>
        <tissue evidence="2">Leaf</tissue>
    </source>
</reference>
<dbReference type="Proteomes" id="UP000479710">
    <property type="component" value="Unassembled WGS sequence"/>
</dbReference>
<evidence type="ECO:0000313" key="2">
    <source>
        <dbReference type="EMBL" id="KAF0912018.1"/>
    </source>
</evidence>
<evidence type="ECO:0000256" key="1">
    <source>
        <dbReference type="SAM" id="MobiDB-lite"/>
    </source>
</evidence>
<sequence>MRLIVITVDLRNETAAGRTRELLQSRAIDADRRRDLDSGQKASSSESGPACDLETCKAHRRRYCMRPVGGLDSINDALVLGTPPGDLHSSGPNIDPFAFASLP</sequence>
<dbReference type="AlphaFoldDB" id="A0A6G1DHF0"/>
<gene>
    <name evidence="2" type="ORF">E2562_012824</name>
</gene>
<comment type="caution">
    <text evidence="2">The sequence shown here is derived from an EMBL/GenBank/DDBJ whole genome shotgun (WGS) entry which is preliminary data.</text>
</comment>
<feature type="region of interest" description="Disordered" evidence="1">
    <location>
        <begin position="29"/>
        <end position="51"/>
    </location>
</feature>
<accession>A0A6G1DHF0</accession>
<proteinExistence type="predicted"/>